<keyword evidence="4" id="KW-1185">Reference proteome</keyword>
<organism evidence="3 4">
    <name type="scientific">Gibberella fujikuroi (strain CBS 195.34 / IMI 58289 / NRRL A-6831)</name>
    <name type="common">Bakanae and foot rot disease fungus</name>
    <name type="synonym">Fusarium fujikuroi</name>
    <dbReference type="NCBI Taxonomy" id="1279085"/>
    <lineage>
        <taxon>Eukaryota</taxon>
        <taxon>Fungi</taxon>
        <taxon>Dikarya</taxon>
        <taxon>Ascomycota</taxon>
        <taxon>Pezizomycotina</taxon>
        <taxon>Sordariomycetes</taxon>
        <taxon>Hypocreomycetidae</taxon>
        <taxon>Hypocreales</taxon>
        <taxon>Nectriaceae</taxon>
        <taxon>Fusarium</taxon>
        <taxon>Fusarium fujikuroi species complex</taxon>
    </lineage>
</organism>
<dbReference type="RefSeq" id="XP_023438242.1">
    <property type="nucleotide sequence ID" value="XM_023571188.1"/>
</dbReference>
<feature type="region of interest" description="Disordered" evidence="1">
    <location>
        <begin position="257"/>
        <end position="279"/>
    </location>
</feature>
<dbReference type="EMBL" id="HF679034">
    <property type="protein sequence ID" value="CCT76196.1"/>
    <property type="molecule type" value="Genomic_DNA"/>
</dbReference>
<proteinExistence type="predicted"/>
<accession>S0EMY7</accession>
<feature type="region of interest" description="Disordered" evidence="1">
    <location>
        <begin position="97"/>
        <end position="128"/>
    </location>
</feature>
<gene>
    <name evidence="3" type="ORF">FFUJ_14171</name>
</gene>
<name>S0EMY7_GIBF5</name>
<dbReference type="VEuPathDB" id="FungiDB:FFUJ_14171"/>
<feature type="domain" description="Clr5" evidence="2">
    <location>
        <begin position="50"/>
        <end position="100"/>
    </location>
</feature>
<evidence type="ECO:0000259" key="2">
    <source>
        <dbReference type="Pfam" id="PF14420"/>
    </source>
</evidence>
<dbReference type="PANTHER" id="PTHR38788">
    <property type="entry name" value="CLR5 DOMAIN-CONTAINING PROTEIN"/>
    <property type="match status" value="1"/>
</dbReference>
<reference evidence="4" key="1">
    <citation type="journal article" date="2013" name="PLoS Pathog.">
        <title>Deciphering the cryptic genome: genome-wide analyses of the rice pathogen Fusarium fujikuroi reveal complex regulation of secondary metabolism and novel metabolites.</title>
        <authorList>
            <person name="Wiemann P."/>
            <person name="Sieber C.M."/>
            <person name="von Bargen K.W."/>
            <person name="Studt L."/>
            <person name="Niehaus E.M."/>
            <person name="Espino J.J."/>
            <person name="Huss K."/>
            <person name="Michielse C.B."/>
            <person name="Albermann S."/>
            <person name="Wagner D."/>
            <person name="Bergner S.V."/>
            <person name="Connolly L.R."/>
            <person name="Fischer A."/>
            <person name="Reuter G."/>
            <person name="Kleigrewe K."/>
            <person name="Bald T."/>
            <person name="Wingfield B.D."/>
            <person name="Ophir R."/>
            <person name="Freeman S."/>
            <person name="Hippler M."/>
            <person name="Smith K.M."/>
            <person name="Brown D.W."/>
            <person name="Proctor R.H."/>
            <person name="Munsterkotter M."/>
            <person name="Freitag M."/>
            <person name="Humpf H.U."/>
            <person name="Guldener U."/>
            <person name="Tudzynski B."/>
        </authorList>
    </citation>
    <scope>NUCLEOTIDE SEQUENCE [LARGE SCALE GENOMIC DNA]</scope>
    <source>
        <strain evidence="4">CBS 195.34 / IMI 58289 / NRRL A-6831</strain>
    </source>
</reference>
<evidence type="ECO:0000313" key="4">
    <source>
        <dbReference type="Proteomes" id="UP000016800"/>
    </source>
</evidence>
<dbReference type="STRING" id="1279085.S0EMY7"/>
<evidence type="ECO:0000256" key="1">
    <source>
        <dbReference type="SAM" id="MobiDB-lite"/>
    </source>
</evidence>
<dbReference type="InterPro" id="IPR025676">
    <property type="entry name" value="Clr5_dom"/>
</dbReference>
<dbReference type="Pfam" id="PF14420">
    <property type="entry name" value="Clr5"/>
    <property type="match status" value="1"/>
</dbReference>
<protein>
    <recommendedName>
        <fullName evidence="2">Clr5 domain-containing protein</fullName>
    </recommendedName>
</protein>
<dbReference type="PANTHER" id="PTHR38788:SF3">
    <property type="entry name" value="CLR5 DOMAIN-CONTAINING PROTEIN"/>
    <property type="match status" value="1"/>
</dbReference>
<dbReference type="GeneID" id="35407623"/>
<dbReference type="Proteomes" id="UP000016800">
    <property type="component" value="Chromosome XII"/>
</dbReference>
<evidence type="ECO:0000313" key="3">
    <source>
        <dbReference type="EMBL" id="CCT76196.1"/>
    </source>
</evidence>
<sequence>MTTLNGGRNVNDAGSRLVELRDGHEIIALATEDPAQLSAPSAPKRYALPADWEQHRETIRRLYLDENRTLNDVMHIMEHDYNHRGSRKQYKTKLRKWELDRKYKKRQNAQNKETKSNRHRSRAGQPSTASLVNYESQTHEADATSDNCIQGPDIEIANDAFPELADAGSLASDLYEDPSRINAANPIFQYADANVEYPDFQPLNDSNTGIELFGNLSPRVPVANLSIEHVIEDPYLNLDGNQQSKDLDDVRAGIQSPQNMNVTSTGNREHQQPSFSHRQSLAMSQAVGIRSGRSATPPLSIDEKILSLAQQHIETSFTYRIWKLDSNGTCTSINCTSDGLELPETFFDLIRSAHLLLEQGSTNEGIHVVSKAFALVKPIIKSGNVRALNFFWASLVFLVQFGHVDIVIRLMRHIYEMAKILLLPQHPVVQIFKLLNGIDVSKLEDFVHRSWQATADEFQKQLPPLHPEYIRHQCDLIFRIYGTRDAATGEQRLLQLLKSCDETPQTKELSHLTVLNAIGYNFMNSKKWAEAVNIGVKLEDRAQRADDIDLLVYKIGGMEIQARAYNELKLVEPAVKCLKQAIPLIAKEWGQDDPWRIELMTLQQKWLRENNDAMAADDIKEEIRTITESIDTD</sequence>
<dbReference type="HOGENOM" id="CLU_537447_0_0_1"/>
<dbReference type="AlphaFoldDB" id="S0EMY7"/>